<dbReference type="GO" id="GO:0003824">
    <property type="term" value="F:catalytic activity"/>
    <property type="evidence" value="ECO:0007669"/>
    <property type="project" value="InterPro"/>
</dbReference>
<dbReference type="SUPFAM" id="SSF53167">
    <property type="entry name" value="Purine and uridine phosphorylases"/>
    <property type="match status" value="1"/>
</dbReference>
<feature type="domain" description="Nucleoside phosphorylase" evidence="1">
    <location>
        <begin position="13"/>
        <end position="166"/>
    </location>
</feature>
<organism evidence="2">
    <name type="scientific">human gut metagenome</name>
    <dbReference type="NCBI Taxonomy" id="408170"/>
    <lineage>
        <taxon>unclassified sequences</taxon>
        <taxon>metagenomes</taxon>
        <taxon>organismal metagenomes</taxon>
    </lineage>
</organism>
<dbReference type="InterPro" id="IPR000845">
    <property type="entry name" value="Nucleoside_phosphorylase_d"/>
</dbReference>
<evidence type="ECO:0000313" key="2">
    <source>
        <dbReference type="EMBL" id="EKC44552.1"/>
    </source>
</evidence>
<dbReference type="EMBL" id="AJWZ01011627">
    <property type="protein sequence ID" value="EKC44552.1"/>
    <property type="molecule type" value="Genomic_DNA"/>
</dbReference>
<name>K1R6E8_9ZZZZ</name>
<comment type="caution">
    <text evidence="2">The sequence shown here is derived from an EMBL/GenBank/DDBJ whole genome shotgun (WGS) entry which is preliminary data.</text>
</comment>
<dbReference type="AlphaFoldDB" id="K1R6E8"/>
<dbReference type="Gene3D" id="3.40.50.1580">
    <property type="entry name" value="Nucleoside phosphorylase domain"/>
    <property type="match status" value="1"/>
</dbReference>
<dbReference type="InterPro" id="IPR035994">
    <property type="entry name" value="Nucleoside_phosphorylase_sf"/>
</dbReference>
<reference evidence="2" key="1">
    <citation type="journal article" date="2013" name="Environ. Microbiol.">
        <title>Microbiota from the distal guts of lean and obese adolescents exhibit partial functional redundancy besides clear differences in community structure.</title>
        <authorList>
            <person name="Ferrer M."/>
            <person name="Ruiz A."/>
            <person name="Lanza F."/>
            <person name="Haange S.B."/>
            <person name="Oberbach A."/>
            <person name="Till H."/>
            <person name="Bargiela R."/>
            <person name="Campoy C."/>
            <person name="Segura M.T."/>
            <person name="Richter M."/>
            <person name="von Bergen M."/>
            <person name="Seifert J."/>
            <person name="Suarez A."/>
        </authorList>
    </citation>
    <scope>NUCLEOTIDE SEQUENCE</scope>
</reference>
<protein>
    <submittedName>
        <fullName evidence="2">Phosphorylase Pnp/Udp family protein</fullName>
    </submittedName>
</protein>
<accession>K1R6E8</accession>
<sequence length="167" mass="18674">MGKSTYPKKTVFAFLGDEVEKYAHAHSGIQIDEFESATKLYPIYECFHNQERICLCPAPVGSAAAVQILEYLIAGGVTEIISVGSCGVLEDIPENRFLIPVSALRDEGTSYHYLPPSRDIKISTAGISAIKFALNQKKIPYLEVKTWTTDGFYRETLEMVQYRKEEG</sequence>
<proteinExistence type="predicted"/>
<evidence type="ECO:0000259" key="1">
    <source>
        <dbReference type="Pfam" id="PF01048"/>
    </source>
</evidence>
<feature type="non-terminal residue" evidence="2">
    <location>
        <position position="167"/>
    </location>
</feature>
<dbReference type="Pfam" id="PF01048">
    <property type="entry name" value="PNP_UDP_1"/>
    <property type="match status" value="1"/>
</dbReference>
<dbReference type="CDD" id="cd09007">
    <property type="entry name" value="NP-I_spr0068"/>
    <property type="match status" value="1"/>
</dbReference>
<dbReference type="GO" id="GO:0009116">
    <property type="term" value="P:nucleoside metabolic process"/>
    <property type="evidence" value="ECO:0007669"/>
    <property type="project" value="InterPro"/>
</dbReference>
<gene>
    <name evidence="2" type="ORF">OBE_17414</name>
</gene>